<dbReference type="Gene3D" id="3.80.10.10">
    <property type="entry name" value="Ribonuclease Inhibitor"/>
    <property type="match status" value="1"/>
</dbReference>
<dbReference type="RefSeq" id="XP_058342501.1">
    <property type="nucleotide sequence ID" value="XM_058486679.1"/>
</dbReference>
<protein>
    <recommendedName>
        <fullName evidence="3">F-box domain-containing protein</fullName>
    </recommendedName>
</protein>
<evidence type="ECO:0000313" key="2">
    <source>
        <dbReference type="Proteomes" id="UP001234581"/>
    </source>
</evidence>
<dbReference type="GeneID" id="83214063"/>
<dbReference type="InterPro" id="IPR032675">
    <property type="entry name" value="LRR_dom_sf"/>
</dbReference>
<sequence length="542" mass="61248">MAQRGVHYRRHSNATSVVRRIRASGGAQHPTNLPRSVRHRRLRSYHPRRRVTRVDFVSRLPFELVSSLILPSALMIPSRQTFAYLQVCRTWRQRVLQSVGFHFYSGARVTFGDKQIMLAYAPYITRIALGNPSELPLYFFSRSQFTCLQSLDLTLAFENDIHALIRLLQPIAAALKEIKLTISPRMSNAAVRLVSTSITQPLEENDIIGLLERFPSLQLLSLPHCQYSTPLSLMPQYCRYLDSLTYSSQTGVLEAMRYPRTDNAIGLHSVYVTAGENYHLGDIASLLASHCDTLTTIVLAGKMNHQSSSSRSSSTMLSQDAHFKHLNHLFFYPDDDDGGNVLLQWILKGAPNAREIEMAKCNVDNDAVYHTMKKMTNLESLSFALPSTAIISGLEYHASTLRHRSNLRSLSIDVHFSGNECPRAWRAVARLSNLRELFMQLRGATLDQEFVAFIEALAHGCPELRELILEAPMEFPTAIISKFPLYPKLQELTLGSPNFWNESLLPILQCPSLEALYVEREQMSEKVAEALAYLTGDAWLSH</sequence>
<gene>
    <name evidence="1" type="ORF">O0I10_006652</name>
</gene>
<dbReference type="AlphaFoldDB" id="A0AAD7V1G6"/>
<name>A0AAD7V1G6_9FUNG</name>
<evidence type="ECO:0000313" key="1">
    <source>
        <dbReference type="EMBL" id="KAJ8657588.1"/>
    </source>
</evidence>
<proteinExistence type="predicted"/>
<keyword evidence="2" id="KW-1185">Reference proteome</keyword>
<dbReference type="PANTHER" id="PTHR38926">
    <property type="entry name" value="F-BOX DOMAIN CONTAINING PROTEIN, EXPRESSED"/>
    <property type="match status" value="1"/>
</dbReference>
<dbReference type="SUPFAM" id="SSF52047">
    <property type="entry name" value="RNI-like"/>
    <property type="match status" value="1"/>
</dbReference>
<dbReference type="Proteomes" id="UP001234581">
    <property type="component" value="Unassembled WGS sequence"/>
</dbReference>
<organism evidence="1 2">
    <name type="scientific">Lichtheimia ornata</name>
    <dbReference type="NCBI Taxonomy" id="688661"/>
    <lineage>
        <taxon>Eukaryota</taxon>
        <taxon>Fungi</taxon>
        <taxon>Fungi incertae sedis</taxon>
        <taxon>Mucoromycota</taxon>
        <taxon>Mucoromycotina</taxon>
        <taxon>Mucoromycetes</taxon>
        <taxon>Mucorales</taxon>
        <taxon>Lichtheimiaceae</taxon>
        <taxon>Lichtheimia</taxon>
    </lineage>
</organism>
<reference evidence="1 2" key="1">
    <citation type="submission" date="2023-03" db="EMBL/GenBank/DDBJ databases">
        <title>Genome sequence of Lichtheimia ornata CBS 291.66.</title>
        <authorList>
            <person name="Mohabir J.T."/>
            <person name="Shea T.P."/>
            <person name="Kurbessoian T."/>
            <person name="Berby B."/>
            <person name="Fontaine J."/>
            <person name="Livny J."/>
            <person name="Gnirke A."/>
            <person name="Stajich J.E."/>
            <person name="Cuomo C.A."/>
        </authorList>
    </citation>
    <scope>NUCLEOTIDE SEQUENCE [LARGE SCALE GENOMIC DNA]</scope>
    <source>
        <strain evidence="1">CBS 291.66</strain>
    </source>
</reference>
<accession>A0AAD7V1G6</accession>
<dbReference type="PANTHER" id="PTHR38926:SF5">
    <property type="entry name" value="F-BOX AND LEUCINE-RICH REPEAT PROTEIN 6"/>
    <property type="match status" value="1"/>
</dbReference>
<comment type="caution">
    <text evidence="1">The sequence shown here is derived from an EMBL/GenBank/DDBJ whole genome shotgun (WGS) entry which is preliminary data.</text>
</comment>
<dbReference type="EMBL" id="JARTCD010000030">
    <property type="protein sequence ID" value="KAJ8657588.1"/>
    <property type="molecule type" value="Genomic_DNA"/>
</dbReference>
<evidence type="ECO:0008006" key="3">
    <source>
        <dbReference type="Google" id="ProtNLM"/>
    </source>
</evidence>